<name>A0ACB9L6I6_BAUVA</name>
<protein>
    <submittedName>
        <fullName evidence="1">Uncharacterized protein</fullName>
    </submittedName>
</protein>
<evidence type="ECO:0000313" key="1">
    <source>
        <dbReference type="EMBL" id="KAI4305160.1"/>
    </source>
</evidence>
<keyword evidence="2" id="KW-1185">Reference proteome</keyword>
<sequence length="283" mass="31852">MHKSPPYNDKDVDLYTVALWFRLLRQQGYNISCDIFEQFKEDNGALRDTYDAYGTVKELELFTEALERCDISLIDSLPECMKAVLKALLDLFGEMELLTAEIGMSSFVQYAKLDVQKLAQAYFIEAKWRDKGSALPSTPPWLPSCPREGRSLVVTLEKLEDHQVALVNDVLGMPSFYEAANLRIHGEDVLDHALEYITLHVKSVCNVRFQSFTSTTPEGSKPCHRVPKLAQAFLIEAKWRNKGYLTTDEYLKNSTIASGCPAIEATSFLALGHIATEEVSAML</sequence>
<organism evidence="1 2">
    <name type="scientific">Bauhinia variegata</name>
    <name type="common">Purple orchid tree</name>
    <name type="synonym">Phanera variegata</name>
    <dbReference type="NCBI Taxonomy" id="167791"/>
    <lineage>
        <taxon>Eukaryota</taxon>
        <taxon>Viridiplantae</taxon>
        <taxon>Streptophyta</taxon>
        <taxon>Embryophyta</taxon>
        <taxon>Tracheophyta</taxon>
        <taxon>Spermatophyta</taxon>
        <taxon>Magnoliopsida</taxon>
        <taxon>eudicotyledons</taxon>
        <taxon>Gunneridae</taxon>
        <taxon>Pentapetalae</taxon>
        <taxon>rosids</taxon>
        <taxon>fabids</taxon>
        <taxon>Fabales</taxon>
        <taxon>Fabaceae</taxon>
        <taxon>Cercidoideae</taxon>
        <taxon>Cercideae</taxon>
        <taxon>Bauhiniinae</taxon>
        <taxon>Bauhinia</taxon>
    </lineage>
</organism>
<accession>A0ACB9L6I6</accession>
<proteinExistence type="predicted"/>
<comment type="caution">
    <text evidence="1">The sequence shown here is derived from an EMBL/GenBank/DDBJ whole genome shotgun (WGS) entry which is preliminary data.</text>
</comment>
<evidence type="ECO:0000313" key="2">
    <source>
        <dbReference type="Proteomes" id="UP000828941"/>
    </source>
</evidence>
<dbReference type="Proteomes" id="UP000828941">
    <property type="component" value="Chromosome 12"/>
</dbReference>
<dbReference type="EMBL" id="CM039437">
    <property type="protein sequence ID" value="KAI4305160.1"/>
    <property type="molecule type" value="Genomic_DNA"/>
</dbReference>
<gene>
    <name evidence="1" type="ORF">L6164_028546</name>
</gene>
<reference evidence="1 2" key="1">
    <citation type="journal article" date="2022" name="DNA Res.">
        <title>Chromosomal-level genome assembly of the orchid tree Bauhinia variegata (Leguminosae; Cercidoideae) supports the allotetraploid origin hypothesis of Bauhinia.</title>
        <authorList>
            <person name="Zhong Y."/>
            <person name="Chen Y."/>
            <person name="Zheng D."/>
            <person name="Pang J."/>
            <person name="Liu Y."/>
            <person name="Luo S."/>
            <person name="Meng S."/>
            <person name="Qian L."/>
            <person name="Wei D."/>
            <person name="Dai S."/>
            <person name="Zhou R."/>
        </authorList>
    </citation>
    <scope>NUCLEOTIDE SEQUENCE [LARGE SCALE GENOMIC DNA]</scope>
    <source>
        <strain evidence="1">BV-YZ2020</strain>
    </source>
</reference>